<gene>
    <name evidence="4" type="primary">fadR</name>
    <name evidence="4" type="ORF">BHLFYP23_01830</name>
</gene>
<name>A0A6N2RZY4_BLAHA</name>
<dbReference type="PANTHER" id="PTHR43479">
    <property type="entry name" value="ACREF/ENVCD OPERON REPRESSOR-RELATED"/>
    <property type="match status" value="1"/>
</dbReference>
<dbReference type="RefSeq" id="WP_004223948.1">
    <property type="nucleotide sequence ID" value="NZ_CACRSY010000007.1"/>
</dbReference>
<feature type="domain" description="HTH tetR-type" evidence="3">
    <location>
        <begin position="9"/>
        <end position="69"/>
    </location>
</feature>
<accession>A0A6N2RZY4</accession>
<dbReference type="EMBL" id="CACRSY010000007">
    <property type="protein sequence ID" value="VYS85631.1"/>
    <property type="molecule type" value="Genomic_DNA"/>
</dbReference>
<dbReference type="InterPro" id="IPR023772">
    <property type="entry name" value="DNA-bd_HTH_TetR-type_CS"/>
</dbReference>
<evidence type="ECO:0000256" key="1">
    <source>
        <dbReference type="ARBA" id="ARBA00023125"/>
    </source>
</evidence>
<dbReference type="AlphaFoldDB" id="A0A6N2RZY4"/>
<evidence type="ECO:0000259" key="3">
    <source>
        <dbReference type="PROSITE" id="PS50977"/>
    </source>
</evidence>
<dbReference type="GO" id="GO:0003677">
    <property type="term" value="F:DNA binding"/>
    <property type="evidence" value="ECO:0007669"/>
    <property type="project" value="UniProtKB-UniRule"/>
</dbReference>
<keyword evidence="1 2" id="KW-0238">DNA-binding</keyword>
<protein>
    <submittedName>
        <fullName evidence="4">Fatty acid metabolism regulator protein</fullName>
    </submittedName>
</protein>
<dbReference type="PROSITE" id="PS01081">
    <property type="entry name" value="HTH_TETR_1"/>
    <property type="match status" value="1"/>
</dbReference>
<reference evidence="4" key="1">
    <citation type="submission" date="2019-11" db="EMBL/GenBank/DDBJ databases">
        <authorList>
            <person name="Feng L."/>
        </authorList>
    </citation>
    <scope>NUCLEOTIDE SEQUENCE</scope>
    <source>
        <strain evidence="4">BhanseniiLFYP23</strain>
    </source>
</reference>
<proteinExistence type="predicted"/>
<dbReference type="InterPro" id="IPR009057">
    <property type="entry name" value="Homeodomain-like_sf"/>
</dbReference>
<organism evidence="4">
    <name type="scientific">Blautia hansenii</name>
    <name type="common">Ruminococcus hansenii</name>
    <dbReference type="NCBI Taxonomy" id="1322"/>
    <lineage>
        <taxon>Bacteria</taxon>
        <taxon>Bacillati</taxon>
        <taxon>Bacillota</taxon>
        <taxon>Clostridia</taxon>
        <taxon>Lachnospirales</taxon>
        <taxon>Lachnospiraceae</taxon>
        <taxon>Blautia</taxon>
    </lineage>
</organism>
<feature type="DNA-binding region" description="H-T-H motif" evidence="2">
    <location>
        <begin position="32"/>
        <end position="51"/>
    </location>
</feature>
<sequence length="200" mass="23200">MSKIDNNKQQKRDSLLESAFSLFINNGFNKTSISDIVNQAGVAKGTFYLYFKDKYDIRNHLISHKASQVFQIAYNDLLKHESITDFEEQVLFIIDNILNQLAANHNLVKLLSKHLSWGFFKNSLFFAPGKDIPPIYTIYEDLLAKSTYTYRTPEVMMYMILELVSGTSYNTILFNQPISLEEIKNPLYESIKGIFKQFRV</sequence>
<dbReference type="InterPro" id="IPR001647">
    <property type="entry name" value="HTH_TetR"/>
</dbReference>
<dbReference type="SUPFAM" id="SSF46689">
    <property type="entry name" value="Homeodomain-like"/>
    <property type="match status" value="1"/>
</dbReference>
<dbReference type="PRINTS" id="PR00455">
    <property type="entry name" value="HTHTETR"/>
</dbReference>
<dbReference type="PROSITE" id="PS50977">
    <property type="entry name" value="HTH_TETR_2"/>
    <property type="match status" value="1"/>
</dbReference>
<dbReference type="PANTHER" id="PTHR43479:SF11">
    <property type="entry name" value="ACREF_ENVCD OPERON REPRESSOR-RELATED"/>
    <property type="match status" value="1"/>
</dbReference>
<dbReference type="Pfam" id="PF00440">
    <property type="entry name" value="TetR_N"/>
    <property type="match status" value="1"/>
</dbReference>
<evidence type="ECO:0000313" key="4">
    <source>
        <dbReference type="EMBL" id="VYS85631.1"/>
    </source>
</evidence>
<dbReference type="Gene3D" id="1.10.357.10">
    <property type="entry name" value="Tetracycline Repressor, domain 2"/>
    <property type="match status" value="1"/>
</dbReference>
<dbReference type="InterPro" id="IPR050624">
    <property type="entry name" value="HTH-type_Tx_Regulator"/>
</dbReference>
<evidence type="ECO:0000256" key="2">
    <source>
        <dbReference type="PROSITE-ProRule" id="PRU00335"/>
    </source>
</evidence>